<protein>
    <submittedName>
        <fullName evidence="6">TlpA family protein disulfide reductase</fullName>
    </submittedName>
</protein>
<dbReference type="InterPro" id="IPR017937">
    <property type="entry name" value="Thioredoxin_CS"/>
</dbReference>
<feature type="domain" description="Thioredoxin" evidence="5">
    <location>
        <begin position="227"/>
        <end position="362"/>
    </location>
</feature>
<comment type="caution">
    <text evidence="6">The sequence shown here is derived from an EMBL/GenBank/DDBJ whole genome shotgun (WGS) entry which is preliminary data.</text>
</comment>
<dbReference type="GO" id="GO:0016491">
    <property type="term" value="F:oxidoreductase activity"/>
    <property type="evidence" value="ECO:0007669"/>
    <property type="project" value="InterPro"/>
</dbReference>
<accession>A0A412X211</accession>
<evidence type="ECO:0000313" key="6">
    <source>
        <dbReference type="EMBL" id="RGV34561.1"/>
    </source>
</evidence>
<keyword evidence="3" id="KW-1015">Disulfide bond</keyword>
<evidence type="ECO:0000256" key="2">
    <source>
        <dbReference type="ARBA" id="ARBA00022748"/>
    </source>
</evidence>
<organism evidence="6 7">
    <name type="scientific">Butyricimonas virosa</name>
    <dbReference type="NCBI Taxonomy" id="544645"/>
    <lineage>
        <taxon>Bacteria</taxon>
        <taxon>Pseudomonadati</taxon>
        <taxon>Bacteroidota</taxon>
        <taxon>Bacteroidia</taxon>
        <taxon>Bacteroidales</taxon>
        <taxon>Odoribacteraceae</taxon>
        <taxon>Butyricimonas</taxon>
    </lineage>
</organism>
<dbReference type="Proteomes" id="UP000283589">
    <property type="component" value="Unassembled WGS sequence"/>
</dbReference>
<dbReference type="Gene3D" id="3.40.30.10">
    <property type="entry name" value="Glutaredoxin"/>
    <property type="match status" value="1"/>
</dbReference>
<dbReference type="PROSITE" id="PS51352">
    <property type="entry name" value="THIOREDOXIN_2"/>
    <property type="match status" value="1"/>
</dbReference>
<dbReference type="InterPro" id="IPR000866">
    <property type="entry name" value="AhpC/TSA"/>
</dbReference>
<dbReference type="CDD" id="cd02966">
    <property type="entry name" value="TlpA_like_family"/>
    <property type="match status" value="1"/>
</dbReference>
<reference evidence="6 7" key="1">
    <citation type="submission" date="2018-08" db="EMBL/GenBank/DDBJ databases">
        <title>A genome reference for cultivated species of the human gut microbiota.</title>
        <authorList>
            <person name="Zou Y."/>
            <person name="Xue W."/>
            <person name="Luo G."/>
        </authorList>
    </citation>
    <scope>NUCLEOTIDE SEQUENCE [LARGE SCALE GENOMIC DNA]</scope>
    <source>
        <strain evidence="6 7">AF14-49</strain>
    </source>
</reference>
<dbReference type="InterPro" id="IPR036249">
    <property type="entry name" value="Thioredoxin-like_sf"/>
</dbReference>
<evidence type="ECO:0000313" key="7">
    <source>
        <dbReference type="Proteomes" id="UP000283589"/>
    </source>
</evidence>
<dbReference type="InterPro" id="IPR013766">
    <property type="entry name" value="Thioredoxin_domain"/>
</dbReference>
<dbReference type="Pfam" id="PF00578">
    <property type="entry name" value="AhpC-TSA"/>
    <property type="match status" value="1"/>
</dbReference>
<dbReference type="GO" id="GO:0016209">
    <property type="term" value="F:antioxidant activity"/>
    <property type="evidence" value="ECO:0007669"/>
    <property type="project" value="InterPro"/>
</dbReference>
<proteinExistence type="predicted"/>
<dbReference type="PROSITE" id="PS00194">
    <property type="entry name" value="THIOREDOXIN_1"/>
    <property type="match status" value="1"/>
</dbReference>
<dbReference type="GO" id="GO:0030313">
    <property type="term" value="C:cell envelope"/>
    <property type="evidence" value="ECO:0007669"/>
    <property type="project" value="UniProtKB-SubCell"/>
</dbReference>
<dbReference type="SUPFAM" id="SSF52833">
    <property type="entry name" value="Thioredoxin-like"/>
    <property type="match status" value="1"/>
</dbReference>
<gene>
    <name evidence="6" type="ORF">DWW18_07720</name>
</gene>
<dbReference type="PANTHER" id="PTHR42852:SF6">
    <property type="entry name" value="THIOL:DISULFIDE INTERCHANGE PROTEIN DSBE"/>
    <property type="match status" value="1"/>
</dbReference>
<dbReference type="GO" id="GO:0017004">
    <property type="term" value="P:cytochrome complex assembly"/>
    <property type="evidence" value="ECO:0007669"/>
    <property type="project" value="UniProtKB-KW"/>
</dbReference>
<dbReference type="InterPro" id="IPR050553">
    <property type="entry name" value="Thioredoxin_ResA/DsbE_sf"/>
</dbReference>
<evidence type="ECO:0000259" key="5">
    <source>
        <dbReference type="PROSITE" id="PS51352"/>
    </source>
</evidence>
<dbReference type="PROSITE" id="PS51257">
    <property type="entry name" value="PROKAR_LIPOPROTEIN"/>
    <property type="match status" value="1"/>
</dbReference>
<dbReference type="AlphaFoldDB" id="A0A412X211"/>
<evidence type="ECO:0000256" key="3">
    <source>
        <dbReference type="ARBA" id="ARBA00023157"/>
    </source>
</evidence>
<comment type="subcellular location">
    <subcellularLocation>
        <location evidence="1">Cell envelope</location>
    </subcellularLocation>
</comment>
<dbReference type="PANTHER" id="PTHR42852">
    <property type="entry name" value="THIOL:DISULFIDE INTERCHANGE PROTEIN DSBE"/>
    <property type="match status" value="1"/>
</dbReference>
<keyword evidence="4" id="KW-0676">Redox-active center</keyword>
<name>A0A412X211_9BACT</name>
<evidence type="ECO:0000256" key="4">
    <source>
        <dbReference type="ARBA" id="ARBA00023284"/>
    </source>
</evidence>
<dbReference type="EMBL" id="QRZA01000007">
    <property type="protein sequence ID" value="RGV34561.1"/>
    <property type="molecule type" value="Genomic_DNA"/>
</dbReference>
<sequence length="362" mass="41912">MNPMKKNILYIIFFMSLIACKQEAIFKLEGHSGQALRNGTVGLRYPTAPGRQYFLSTQADSSDCFFLTGEITPGKVAFLNFGYQHLPLYVEKQHYRVVKESDNYYILSDQKESLQNRYVQYMCQIYTLDSAYNRLCQGYDTISDINRKALLSDRLKLDFARRNDRIIQGIKEFAGTEIALNIVNELMYFCEVDYRFFTRAMEALGDSAPEGDLKNRVTEAYEQAKNRQLTGNAPTFSLPDMNGKMYSLEDFKGKYLLIDFWASWCAPCRTKNKELNKHYQELKDMGVNVVSVSLDNDRDKWLKALNEDQVSWLQLVDLDGFEKSKVRKDYKVERVPTVYLIDPQGKVLITGPSLEEVRDVMK</sequence>
<evidence type="ECO:0000256" key="1">
    <source>
        <dbReference type="ARBA" id="ARBA00004196"/>
    </source>
</evidence>
<keyword evidence="2" id="KW-0201">Cytochrome c-type biogenesis</keyword>